<gene>
    <name evidence="2" type="ORF">SEMRO_481_G151700.1</name>
</gene>
<feature type="compositionally biased region" description="Low complexity" evidence="1">
    <location>
        <begin position="467"/>
        <end position="478"/>
    </location>
</feature>
<dbReference type="AlphaFoldDB" id="A0A9N8E432"/>
<feature type="region of interest" description="Disordered" evidence="1">
    <location>
        <begin position="450"/>
        <end position="581"/>
    </location>
</feature>
<name>A0A9N8E432_9STRA</name>
<dbReference type="EMBL" id="CAICTM010000480">
    <property type="protein sequence ID" value="CAB9511369.1"/>
    <property type="molecule type" value="Genomic_DNA"/>
</dbReference>
<feature type="region of interest" description="Disordered" evidence="1">
    <location>
        <begin position="1"/>
        <end position="35"/>
    </location>
</feature>
<feature type="compositionally biased region" description="Polar residues" evidence="1">
    <location>
        <begin position="556"/>
        <end position="570"/>
    </location>
</feature>
<feature type="compositionally biased region" description="Basic and acidic residues" evidence="1">
    <location>
        <begin position="503"/>
        <end position="515"/>
    </location>
</feature>
<feature type="compositionally biased region" description="Low complexity" evidence="1">
    <location>
        <begin position="67"/>
        <end position="84"/>
    </location>
</feature>
<reference evidence="2" key="1">
    <citation type="submission" date="2020-06" db="EMBL/GenBank/DDBJ databases">
        <authorList>
            <consortium name="Plant Systems Biology data submission"/>
        </authorList>
    </citation>
    <scope>NUCLEOTIDE SEQUENCE</scope>
    <source>
        <strain evidence="2">D6</strain>
    </source>
</reference>
<feature type="compositionally biased region" description="Basic and acidic residues" evidence="1">
    <location>
        <begin position="1"/>
        <end position="21"/>
    </location>
</feature>
<protein>
    <submittedName>
        <fullName evidence="2">Uncharacterized protein</fullName>
    </submittedName>
</protein>
<keyword evidence="3" id="KW-1185">Reference proteome</keyword>
<evidence type="ECO:0000256" key="1">
    <source>
        <dbReference type="SAM" id="MobiDB-lite"/>
    </source>
</evidence>
<feature type="region of interest" description="Disordered" evidence="1">
    <location>
        <begin position="368"/>
        <end position="418"/>
    </location>
</feature>
<sequence>MSDEQARPSVDDEMVHSRNDVRTNTNRSVVRPRAPPRSMRFFRDLSASEKEEMGRHAAIILELTANESSRTTSTTTGTSGSETETSWDDDNLSEITSACPAGAFETTTTTAAMETLGEILRDCDSFVNPSENLPVAVAELVSVCQERNSRLEAAEVMIRRLQQLISGTTIVHAFATPPQPPQRSNSDPPAMYPARVPHQVSGRRQAQDPPEASEEVPVHVEEDEPQSAPPSVGVQEDNRPVTLPAVPEEAENQSDLPQINHDGQEDTSTQNQPESPAMEPETEPDEQQNMDSSPKTEMKQANLMAASAVMDDAVVQSIIEVVRQELRQELRASGAIGVDPSTVNALAEEKVKESGNNNNNDIIQRLSVAKLSQQESESTNEKEEPRKRPATRKTSDPPSVDELEQLHKSVSTLDPPAIDWKEFIIREEQNAKENDSADADELRKMKMGIAEDTEGMAATPTKPPAPQQQGKPKKTAPATVPGAVRVSEVGAFRVSPRTSTAEQSEREAREAEKTGLEAGTFIASGNSDVERGSIIVSPSAQQPPPIAARRDDESVATEQIKNQQANSNPDQAKPKDWEPTEIYLEGEEDAKPKAANNTTIRAPETASTGPFSHNIANQQTTQNRTAQANSSVLEIPERPSSGADRLGFWDRTMIDLKTDAVHDTRTRTTAAAAAPPVTEDTSVSKSLSVATVLATPVAPDHSSRNNSTIASSGNDTNTDGLLAATVALEDQNETILQLTQAVFSLQEEMRRRDETIPNAEVVPEPRDQGVGLKCQCIIL</sequence>
<evidence type="ECO:0000313" key="3">
    <source>
        <dbReference type="Proteomes" id="UP001153069"/>
    </source>
</evidence>
<proteinExistence type="predicted"/>
<feature type="region of interest" description="Disordered" evidence="1">
    <location>
        <begin position="174"/>
        <end position="304"/>
    </location>
</feature>
<accession>A0A9N8E432</accession>
<dbReference type="Proteomes" id="UP001153069">
    <property type="component" value="Unassembled WGS sequence"/>
</dbReference>
<comment type="caution">
    <text evidence="2">The sequence shown here is derived from an EMBL/GenBank/DDBJ whole genome shotgun (WGS) entry which is preliminary data.</text>
</comment>
<evidence type="ECO:0000313" key="2">
    <source>
        <dbReference type="EMBL" id="CAB9511369.1"/>
    </source>
</evidence>
<organism evidence="2 3">
    <name type="scientific">Seminavis robusta</name>
    <dbReference type="NCBI Taxonomy" id="568900"/>
    <lineage>
        <taxon>Eukaryota</taxon>
        <taxon>Sar</taxon>
        <taxon>Stramenopiles</taxon>
        <taxon>Ochrophyta</taxon>
        <taxon>Bacillariophyta</taxon>
        <taxon>Bacillariophyceae</taxon>
        <taxon>Bacillariophycidae</taxon>
        <taxon>Naviculales</taxon>
        <taxon>Naviculaceae</taxon>
        <taxon>Seminavis</taxon>
    </lineage>
</organism>
<feature type="region of interest" description="Disordered" evidence="1">
    <location>
        <begin position="64"/>
        <end position="92"/>
    </location>
</feature>